<reference evidence="2 3" key="1">
    <citation type="submission" date="2019-09" db="EMBL/GenBank/DDBJ databases">
        <title>Whole genome sequence of Vibrio fortis.</title>
        <authorList>
            <person name="Das S.K."/>
        </authorList>
    </citation>
    <scope>NUCLEOTIDE SEQUENCE [LARGE SCALE GENOMIC DNA]</scope>
    <source>
        <strain evidence="2 3">AN60</strain>
    </source>
</reference>
<organism evidence="2 3">
    <name type="scientific">Vibrio fortis</name>
    <dbReference type="NCBI Taxonomy" id="212667"/>
    <lineage>
        <taxon>Bacteria</taxon>
        <taxon>Pseudomonadati</taxon>
        <taxon>Pseudomonadota</taxon>
        <taxon>Gammaproteobacteria</taxon>
        <taxon>Vibrionales</taxon>
        <taxon>Vibrionaceae</taxon>
        <taxon>Vibrio</taxon>
    </lineage>
</organism>
<feature type="transmembrane region" description="Helical" evidence="1">
    <location>
        <begin position="69"/>
        <end position="91"/>
    </location>
</feature>
<comment type="caution">
    <text evidence="2">The sequence shown here is derived from an EMBL/GenBank/DDBJ whole genome shotgun (WGS) entry which is preliminary data.</text>
</comment>
<dbReference type="Proteomes" id="UP000326789">
    <property type="component" value="Unassembled WGS sequence"/>
</dbReference>
<accession>A0A5N3RC00</accession>
<name>A0A5N3RC00_9VIBR</name>
<evidence type="ECO:0000256" key="1">
    <source>
        <dbReference type="SAM" id="Phobius"/>
    </source>
</evidence>
<dbReference type="EMBL" id="VWSE01000002">
    <property type="protein sequence ID" value="KAB0291810.1"/>
    <property type="molecule type" value="Genomic_DNA"/>
</dbReference>
<gene>
    <name evidence="2" type="ORF">F2P58_01280</name>
</gene>
<proteinExistence type="predicted"/>
<keyword evidence="1" id="KW-0812">Transmembrane</keyword>
<evidence type="ECO:0000313" key="2">
    <source>
        <dbReference type="EMBL" id="KAB0291810.1"/>
    </source>
</evidence>
<dbReference type="AlphaFoldDB" id="A0A5N3RC00"/>
<feature type="transmembrane region" description="Helical" evidence="1">
    <location>
        <begin position="6"/>
        <end position="25"/>
    </location>
</feature>
<keyword evidence="1" id="KW-1133">Transmembrane helix</keyword>
<protein>
    <submittedName>
        <fullName evidence="2">Uncharacterized protein</fullName>
    </submittedName>
</protein>
<sequence>MLRVFLVSLLIAIGYQAFWYLWRVLGFEWHTVWNLPGFLFVAGSMPWSLPAVNNIIELNHWVGHTARHILVLALVCIGFAINMTGLFFGVIKIRKLVSSKYRQST</sequence>
<keyword evidence="1" id="KW-0472">Membrane</keyword>
<evidence type="ECO:0000313" key="3">
    <source>
        <dbReference type="Proteomes" id="UP000326789"/>
    </source>
</evidence>